<protein>
    <submittedName>
        <fullName evidence="5">AraC family transcriptional regulator</fullName>
    </submittedName>
</protein>
<evidence type="ECO:0000313" key="5">
    <source>
        <dbReference type="EMBL" id="RGQ04657.1"/>
    </source>
</evidence>
<dbReference type="SUPFAM" id="SSF51215">
    <property type="entry name" value="Regulatory protein AraC"/>
    <property type="match status" value="1"/>
</dbReference>
<name>A0A411ZPA9_9FIRM</name>
<dbReference type="GO" id="GO:0043565">
    <property type="term" value="F:sequence-specific DNA binding"/>
    <property type="evidence" value="ECO:0007669"/>
    <property type="project" value="InterPro"/>
</dbReference>
<dbReference type="SUPFAM" id="SSF46689">
    <property type="entry name" value="Homeodomain-like"/>
    <property type="match status" value="2"/>
</dbReference>
<dbReference type="InterPro" id="IPR018062">
    <property type="entry name" value="HTH_AraC-typ_CS"/>
</dbReference>
<sequence length="285" mass="33822">MGKIFKNDVSVLFNNNPISEDFHLYECGYEECKPTKPYEFVPIDYWVIHYCIAGEGIFQIEDKQNHIKAGDIFMIPPYTKNKYYPLPENPWSYHWIGLHGKQIHKLLSMCGLSPETYIIHNELDTHLKNLFEKIYQEFQRERYFKSISTTFLLFDYLGNHLRLKQKAELSTTEVYFNAILNYIHKNYADNISISDIATANNIDRTYVFKLFQKYLKISPSQYLQQYRLSKACTLLRKTSLSITDISYTVGFQHAPYFTKLFTQYIGETPSEYRKEYMRFGEDSFS</sequence>
<dbReference type="PRINTS" id="PR00032">
    <property type="entry name" value="HTHARAC"/>
</dbReference>
<dbReference type="InterPro" id="IPR037923">
    <property type="entry name" value="HTH-like"/>
</dbReference>
<evidence type="ECO:0000256" key="3">
    <source>
        <dbReference type="ARBA" id="ARBA00023163"/>
    </source>
</evidence>
<keyword evidence="1" id="KW-0805">Transcription regulation</keyword>
<evidence type="ECO:0000256" key="2">
    <source>
        <dbReference type="ARBA" id="ARBA00023125"/>
    </source>
</evidence>
<dbReference type="InterPro" id="IPR018060">
    <property type="entry name" value="HTH_AraC"/>
</dbReference>
<dbReference type="Gene3D" id="1.10.10.60">
    <property type="entry name" value="Homeodomain-like"/>
    <property type="match status" value="2"/>
</dbReference>
<dbReference type="PROSITE" id="PS01124">
    <property type="entry name" value="HTH_ARAC_FAMILY_2"/>
    <property type="match status" value="1"/>
</dbReference>
<accession>A0A411ZPA9</accession>
<dbReference type="SMART" id="SM00342">
    <property type="entry name" value="HTH_ARAC"/>
    <property type="match status" value="1"/>
</dbReference>
<gene>
    <name evidence="5" type="ORF">DWZ11_07470</name>
</gene>
<dbReference type="Pfam" id="PF02311">
    <property type="entry name" value="AraC_binding"/>
    <property type="match status" value="1"/>
</dbReference>
<dbReference type="EMBL" id="QRST01000013">
    <property type="protein sequence ID" value="RGQ04657.1"/>
    <property type="molecule type" value="Genomic_DNA"/>
</dbReference>
<feature type="domain" description="HTH araC/xylS-type" evidence="4">
    <location>
        <begin position="177"/>
        <end position="275"/>
    </location>
</feature>
<keyword evidence="3" id="KW-0804">Transcription</keyword>
<dbReference type="PANTHER" id="PTHR43280:SF28">
    <property type="entry name" value="HTH-TYPE TRANSCRIPTIONAL ACTIVATOR RHAS"/>
    <property type="match status" value="1"/>
</dbReference>
<comment type="caution">
    <text evidence="5">The sequence shown here is derived from an EMBL/GenBank/DDBJ whole genome shotgun (WGS) entry which is preliminary data.</text>
</comment>
<evidence type="ECO:0000256" key="1">
    <source>
        <dbReference type="ARBA" id="ARBA00023015"/>
    </source>
</evidence>
<dbReference type="InterPro" id="IPR020449">
    <property type="entry name" value="Tscrpt_reg_AraC-type_HTH"/>
</dbReference>
<dbReference type="PROSITE" id="PS00041">
    <property type="entry name" value="HTH_ARAC_FAMILY_1"/>
    <property type="match status" value="1"/>
</dbReference>
<dbReference type="InterPro" id="IPR003313">
    <property type="entry name" value="AraC-bd"/>
</dbReference>
<proteinExistence type="predicted"/>
<evidence type="ECO:0000313" key="6">
    <source>
        <dbReference type="Proteomes" id="UP000284662"/>
    </source>
</evidence>
<dbReference type="PANTHER" id="PTHR43280">
    <property type="entry name" value="ARAC-FAMILY TRANSCRIPTIONAL REGULATOR"/>
    <property type="match status" value="1"/>
</dbReference>
<organism evidence="5 6">
    <name type="scientific">Megamonas rupellensis</name>
    <dbReference type="NCBI Taxonomy" id="491921"/>
    <lineage>
        <taxon>Bacteria</taxon>
        <taxon>Bacillati</taxon>
        <taxon>Bacillota</taxon>
        <taxon>Negativicutes</taxon>
        <taxon>Selenomonadales</taxon>
        <taxon>Selenomonadaceae</taxon>
        <taxon>Megamonas</taxon>
    </lineage>
</organism>
<dbReference type="RefSeq" id="WP_117976622.1">
    <property type="nucleotide sequence ID" value="NZ_QRST01000013.1"/>
</dbReference>
<dbReference type="GO" id="GO:0003700">
    <property type="term" value="F:DNA-binding transcription factor activity"/>
    <property type="evidence" value="ECO:0007669"/>
    <property type="project" value="InterPro"/>
</dbReference>
<dbReference type="Pfam" id="PF12833">
    <property type="entry name" value="HTH_18"/>
    <property type="match status" value="1"/>
</dbReference>
<dbReference type="AlphaFoldDB" id="A0A411ZPA9"/>
<dbReference type="InterPro" id="IPR009057">
    <property type="entry name" value="Homeodomain-like_sf"/>
</dbReference>
<keyword evidence="2" id="KW-0238">DNA-binding</keyword>
<dbReference type="Proteomes" id="UP000284662">
    <property type="component" value="Unassembled WGS sequence"/>
</dbReference>
<reference evidence="5 6" key="1">
    <citation type="submission" date="2018-08" db="EMBL/GenBank/DDBJ databases">
        <title>A genome reference for cultivated species of the human gut microbiota.</title>
        <authorList>
            <person name="Zou Y."/>
            <person name="Xue W."/>
            <person name="Luo G."/>
        </authorList>
    </citation>
    <scope>NUCLEOTIDE SEQUENCE [LARGE SCALE GENOMIC DNA]</scope>
    <source>
        <strain evidence="5 6">AF29-2</strain>
    </source>
</reference>
<dbReference type="Gene3D" id="2.60.120.280">
    <property type="entry name" value="Regulatory protein AraC"/>
    <property type="match status" value="1"/>
</dbReference>
<evidence type="ECO:0000259" key="4">
    <source>
        <dbReference type="PROSITE" id="PS01124"/>
    </source>
</evidence>
<dbReference type="CDD" id="cd06986">
    <property type="entry name" value="cupin_MmsR-like_N"/>
    <property type="match status" value="1"/>
</dbReference>